<proteinExistence type="predicted"/>
<feature type="region of interest" description="Disordered" evidence="1">
    <location>
        <begin position="108"/>
        <end position="183"/>
    </location>
</feature>
<feature type="compositionally biased region" description="Acidic residues" evidence="1">
    <location>
        <begin position="144"/>
        <end position="160"/>
    </location>
</feature>
<feature type="compositionally biased region" description="Low complexity" evidence="1">
    <location>
        <begin position="126"/>
        <end position="143"/>
    </location>
</feature>
<feature type="non-terminal residue" evidence="2">
    <location>
        <position position="183"/>
    </location>
</feature>
<dbReference type="AlphaFoldDB" id="A0A0A9YUV2"/>
<feature type="non-terminal residue" evidence="2">
    <location>
        <position position="1"/>
    </location>
</feature>
<accession>A0A0A9YUV2</accession>
<evidence type="ECO:0000256" key="1">
    <source>
        <dbReference type="SAM" id="MobiDB-lite"/>
    </source>
</evidence>
<protein>
    <submittedName>
        <fullName evidence="2">Uncharacterized protein</fullName>
    </submittedName>
</protein>
<sequence length="183" mass="19677">VVCFLPRSLIAYRFHPHFLSFLCSSGAAGPPFFVDSCFCHITKMKNGIAVVCLCAVVVLVGAHPLDNNHERTARQANSNEVTSANPLSREKRTIGILRDLFPNFSRDENDVAESKKNEVRIKRETPAAPAVAPAADAAGANASEEGESVEEEDLDSEATGDNEVAGASDAEGSEAEEEEEEEE</sequence>
<reference evidence="2" key="1">
    <citation type="journal article" date="2014" name="PLoS ONE">
        <title>Transcriptome-Based Identification of ABC Transporters in the Western Tarnished Plant Bug Lygus hesperus.</title>
        <authorList>
            <person name="Hull J.J."/>
            <person name="Chaney K."/>
            <person name="Geib S.M."/>
            <person name="Fabrick J.A."/>
            <person name="Brent C.S."/>
            <person name="Walsh D."/>
            <person name="Lavine L.C."/>
        </authorList>
    </citation>
    <scope>NUCLEOTIDE SEQUENCE</scope>
</reference>
<gene>
    <name evidence="2" type="ORF">CM83_19608</name>
</gene>
<organism evidence="2">
    <name type="scientific">Lygus hesperus</name>
    <name type="common">Western plant bug</name>
    <dbReference type="NCBI Taxonomy" id="30085"/>
    <lineage>
        <taxon>Eukaryota</taxon>
        <taxon>Metazoa</taxon>
        <taxon>Ecdysozoa</taxon>
        <taxon>Arthropoda</taxon>
        <taxon>Hexapoda</taxon>
        <taxon>Insecta</taxon>
        <taxon>Pterygota</taxon>
        <taxon>Neoptera</taxon>
        <taxon>Paraneoptera</taxon>
        <taxon>Hemiptera</taxon>
        <taxon>Heteroptera</taxon>
        <taxon>Panheteroptera</taxon>
        <taxon>Cimicomorpha</taxon>
        <taxon>Miridae</taxon>
        <taxon>Mirini</taxon>
        <taxon>Lygus</taxon>
    </lineage>
</organism>
<dbReference type="EMBL" id="GBHO01008721">
    <property type="protein sequence ID" value="JAG34883.1"/>
    <property type="molecule type" value="Transcribed_RNA"/>
</dbReference>
<reference evidence="2" key="2">
    <citation type="submission" date="2014-07" db="EMBL/GenBank/DDBJ databases">
        <authorList>
            <person name="Hull J."/>
        </authorList>
    </citation>
    <scope>NUCLEOTIDE SEQUENCE</scope>
</reference>
<feature type="compositionally biased region" description="Acidic residues" evidence="1">
    <location>
        <begin position="171"/>
        <end position="183"/>
    </location>
</feature>
<evidence type="ECO:0000313" key="2">
    <source>
        <dbReference type="EMBL" id="JAG34883.1"/>
    </source>
</evidence>
<name>A0A0A9YUV2_LYGHE</name>
<feature type="compositionally biased region" description="Basic and acidic residues" evidence="1">
    <location>
        <begin position="108"/>
        <end position="125"/>
    </location>
</feature>